<dbReference type="NCBIfam" id="TIGR02913">
    <property type="entry name" value="HAF_rpt"/>
    <property type="match status" value="1"/>
</dbReference>
<proteinExistence type="predicted"/>
<evidence type="ECO:0000313" key="1">
    <source>
        <dbReference type="EMBL" id="HEN41375.1"/>
    </source>
</evidence>
<accession>A0A831UBX7</accession>
<dbReference type="AlphaFoldDB" id="A0A831UBX7"/>
<protein>
    <submittedName>
        <fullName evidence="1">DUF3466 family protein</fullName>
    </submittedName>
</protein>
<organism evidence="1">
    <name type="scientific">Geobacter metallireducens</name>
    <dbReference type="NCBI Taxonomy" id="28232"/>
    <lineage>
        <taxon>Bacteria</taxon>
        <taxon>Pseudomonadati</taxon>
        <taxon>Thermodesulfobacteriota</taxon>
        <taxon>Desulfuromonadia</taxon>
        <taxon>Geobacterales</taxon>
        <taxon>Geobacteraceae</taxon>
        <taxon>Geobacter</taxon>
    </lineage>
</organism>
<dbReference type="EMBL" id="DSOV01000009">
    <property type="protein sequence ID" value="HEN41375.1"/>
    <property type="molecule type" value="Genomic_DNA"/>
</dbReference>
<gene>
    <name evidence="1" type="ORF">ENQ87_03205</name>
</gene>
<sequence length="412" mass="41414">MADCGQGRCRGLIIFTIFIEKEMAAMKKIRNSLFVLLTALTVTLSGCGGGGGGGTPTAADLDGDGVPNAQDAFPNDPAKFASFAQPQELSGLTGSVFSTAVSINSNRQVVGMSDNGSQEMRAVLWNVASNGTPSAPAELNPIAGNTYSAAYAINDSGVAVGESSKAAAYVAVLWPAGTQTPTELPLGALTAPSAAYGINNGGRIVGEATTGGNTVPVFWSSSATAAVPLPLLSGGTTGTAYFIDSTGTKIVGESANSSGKMRAVLWTINSSGTVGTPTDLGVLSGHDRSVAFGINGSGYIVGESESATGEVHAVLWTEGILGGLFGYRVTDLGAPGNGGSAAAINDLGFIAGWSNVSGSLASLWHAMNALDISPAVSNQIFATTGFTQAYGINNAGIVVGLSVDRAFVAMPQ</sequence>
<name>A0A831UBX7_GEOME</name>
<comment type="caution">
    <text evidence="1">The sequence shown here is derived from an EMBL/GenBank/DDBJ whole genome shotgun (WGS) entry which is preliminary data.</text>
</comment>
<dbReference type="InterPro" id="IPR014262">
    <property type="entry name" value="HAF_rpt"/>
</dbReference>
<reference evidence="1" key="1">
    <citation type="journal article" date="2020" name="mSystems">
        <title>Genome- and Community-Level Interaction Insights into Carbon Utilization and Element Cycling Functions of Hydrothermarchaeota in Hydrothermal Sediment.</title>
        <authorList>
            <person name="Zhou Z."/>
            <person name="Liu Y."/>
            <person name="Xu W."/>
            <person name="Pan J."/>
            <person name="Luo Z.H."/>
            <person name="Li M."/>
        </authorList>
    </citation>
    <scope>NUCLEOTIDE SEQUENCE [LARGE SCALE GENOMIC DNA]</scope>
    <source>
        <strain evidence="1">SpSt-349</strain>
    </source>
</reference>